<evidence type="ECO:0000313" key="3">
    <source>
        <dbReference type="Proteomes" id="UP000193689"/>
    </source>
</evidence>
<protein>
    <recommendedName>
        <fullName evidence="1">CorA-like transporter domain-containing protein</fullName>
    </recommendedName>
</protein>
<dbReference type="InParanoid" id="A0A1Y2DNG0"/>
<dbReference type="Pfam" id="PF26616">
    <property type="entry name" value="CorA-like"/>
    <property type="match status" value="1"/>
</dbReference>
<reference evidence="2 3" key="1">
    <citation type="submission" date="2016-07" db="EMBL/GenBank/DDBJ databases">
        <title>Pervasive Adenine N6-methylation of Active Genes in Fungi.</title>
        <authorList>
            <consortium name="DOE Joint Genome Institute"/>
            <person name="Mondo S.J."/>
            <person name="Dannebaum R.O."/>
            <person name="Kuo R.C."/>
            <person name="Labutti K."/>
            <person name="Haridas S."/>
            <person name="Kuo A."/>
            <person name="Salamov A."/>
            <person name="Ahrendt S.R."/>
            <person name="Lipzen A."/>
            <person name="Sullivan W."/>
            <person name="Andreopoulos W.B."/>
            <person name="Clum A."/>
            <person name="Lindquist E."/>
            <person name="Daum C."/>
            <person name="Ramamoorthy G.K."/>
            <person name="Gryganskyi A."/>
            <person name="Culley D."/>
            <person name="Magnuson J.K."/>
            <person name="James T.Y."/>
            <person name="O'Malley M.A."/>
            <person name="Stajich J.E."/>
            <person name="Spatafora J.W."/>
            <person name="Visel A."/>
            <person name="Grigoriev I.V."/>
        </authorList>
    </citation>
    <scope>NUCLEOTIDE SEQUENCE [LARGE SCALE GENOMIC DNA]</scope>
    <source>
        <strain evidence="2 3">CBS 129021</strain>
    </source>
</reference>
<dbReference type="STRING" id="1141098.A0A1Y2DNG0"/>
<dbReference type="GeneID" id="63778924"/>
<name>A0A1Y2DNG0_9PEZI</name>
<evidence type="ECO:0000313" key="2">
    <source>
        <dbReference type="EMBL" id="ORY60780.1"/>
    </source>
</evidence>
<proteinExistence type="predicted"/>
<dbReference type="EMBL" id="MCFJ01000011">
    <property type="protein sequence ID" value="ORY60780.1"/>
    <property type="molecule type" value="Genomic_DNA"/>
</dbReference>
<comment type="caution">
    <text evidence="2">The sequence shown here is derived from an EMBL/GenBank/DDBJ whole genome shotgun (WGS) entry which is preliminary data.</text>
</comment>
<feature type="domain" description="CorA-like transporter" evidence="1">
    <location>
        <begin position="15"/>
        <end position="168"/>
    </location>
</feature>
<organism evidence="2 3">
    <name type="scientific">Pseudomassariella vexata</name>
    <dbReference type="NCBI Taxonomy" id="1141098"/>
    <lineage>
        <taxon>Eukaryota</taxon>
        <taxon>Fungi</taxon>
        <taxon>Dikarya</taxon>
        <taxon>Ascomycota</taxon>
        <taxon>Pezizomycotina</taxon>
        <taxon>Sordariomycetes</taxon>
        <taxon>Xylariomycetidae</taxon>
        <taxon>Amphisphaeriales</taxon>
        <taxon>Pseudomassariaceae</taxon>
        <taxon>Pseudomassariella</taxon>
    </lineage>
</organism>
<dbReference type="RefSeq" id="XP_040713007.1">
    <property type="nucleotide sequence ID" value="XM_040862712.1"/>
</dbReference>
<dbReference type="Proteomes" id="UP000193689">
    <property type="component" value="Unassembled WGS sequence"/>
</dbReference>
<accession>A0A1Y2DNG0</accession>
<evidence type="ECO:0000259" key="1">
    <source>
        <dbReference type="Pfam" id="PF26616"/>
    </source>
</evidence>
<dbReference type="AlphaFoldDB" id="A0A1Y2DNG0"/>
<gene>
    <name evidence="2" type="ORF">BCR38DRAFT_46574</name>
</gene>
<dbReference type="InterPro" id="IPR058257">
    <property type="entry name" value="CorA-like_dom"/>
</dbReference>
<sequence length="211" mass="24131">MSQNQFQWVQCNITIPSLFDFLFALGPRESKYTLPKFRQENHLHAVDETLHPVFGSKIRIQHGFSLLSAFTESSVQQGLACRLSKTIIYHSFDLVMGRYQWFVIGDKAYHNMVRSAVEDSGALQRHSSLDVKSAFIAILTMHLILIKASSDTLAYCIDYLEQAWHQVRDNISHHRNSGMTAPPYVRYSTSTRVQVLLLSSRGPFQTHLEIS</sequence>
<keyword evidence="3" id="KW-1185">Reference proteome</keyword>